<feature type="chain" id="PRO_5032910473" evidence="1">
    <location>
        <begin position="19"/>
        <end position="225"/>
    </location>
</feature>
<gene>
    <name evidence="2" type="ORF">GGR28_001109</name>
</gene>
<evidence type="ECO:0000313" key="2">
    <source>
        <dbReference type="EMBL" id="MBB4078496.1"/>
    </source>
</evidence>
<feature type="signal peptide" evidence="1">
    <location>
        <begin position="1"/>
        <end position="18"/>
    </location>
</feature>
<evidence type="ECO:0000313" key="3">
    <source>
        <dbReference type="Proteomes" id="UP000576209"/>
    </source>
</evidence>
<proteinExistence type="predicted"/>
<comment type="caution">
    <text evidence="2">The sequence shown here is derived from an EMBL/GenBank/DDBJ whole genome shotgun (WGS) entry which is preliminary data.</text>
</comment>
<dbReference type="RefSeq" id="WP_183494743.1">
    <property type="nucleotide sequence ID" value="NZ_JACIFF010000002.1"/>
</dbReference>
<organism evidence="2 3">
    <name type="scientific">Neolewinella aquimaris</name>
    <dbReference type="NCBI Taxonomy" id="1835722"/>
    <lineage>
        <taxon>Bacteria</taxon>
        <taxon>Pseudomonadati</taxon>
        <taxon>Bacteroidota</taxon>
        <taxon>Saprospiria</taxon>
        <taxon>Saprospirales</taxon>
        <taxon>Lewinellaceae</taxon>
        <taxon>Neolewinella</taxon>
    </lineage>
</organism>
<accession>A0A840EBZ2</accession>
<keyword evidence="1" id="KW-0732">Signal</keyword>
<sequence length="225" mass="25098">MPYALLFFCLLCLSPISAQTPEDQPPSVALSDLTYVRTALPYQGKQRLKAVMLLYNTYEWNLDRHFQLGVGVGGPLGILLNQRFRTSLNDWLHIGLSNELILAPQYGSEGDRFPRVGDVTTLLTVGSDQQFFSLGAGLFYASGSDNSSVTNYRIGAGTLVGERTHIYGELLAYLNRWGELGVAPSLNVAIANRRHRWSWGVMTVVIDGESYFGRPIPYISYSLYY</sequence>
<reference evidence="2 3" key="1">
    <citation type="submission" date="2020-08" db="EMBL/GenBank/DDBJ databases">
        <title>Genomic Encyclopedia of Type Strains, Phase IV (KMG-IV): sequencing the most valuable type-strain genomes for metagenomic binning, comparative biology and taxonomic classification.</title>
        <authorList>
            <person name="Goeker M."/>
        </authorList>
    </citation>
    <scope>NUCLEOTIDE SEQUENCE [LARGE SCALE GENOMIC DNA]</scope>
    <source>
        <strain evidence="2 3">DSM 105137</strain>
    </source>
</reference>
<dbReference type="Proteomes" id="UP000576209">
    <property type="component" value="Unassembled WGS sequence"/>
</dbReference>
<dbReference type="EMBL" id="JACIFF010000002">
    <property type="protein sequence ID" value="MBB4078496.1"/>
    <property type="molecule type" value="Genomic_DNA"/>
</dbReference>
<name>A0A840EBZ2_9BACT</name>
<dbReference type="AlphaFoldDB" id="A0A840EBZ2"/>
<evidence type="ECO:0000256" key="1">
    <source>
        <dbReference type="SAM" id="SignalP"/>
    </source>
</evidence>
<keyword evidence="3" id="KW-1185">Reference proteome</keyword>
<protein>
    <submittedName>
        <fullName evidence="2">Uncharacterized protein</fullName>
    </submittedName>
</protein>